<keyword evidence="4" id="KW-0645">Protease</keyword>
<feature type="domain" description="OTU" evidence="3">
    <location>
        <begin position="140"/>
        <end position="279"/>
    </location>
</feature>
<dbReference type="SUPFAM" id="SSF54001">
    <property type="entry name" value="Cysteine proteinases"/>
    <property type="match status" value="1"/>
</dbReference>
<dbReference type="VEuPathDB" id="VectorBase:LLOJ001049"/>
<dbReference type="VEuPathDB" id="VectorBase:LLONM1_011321"/>
<dbReference type="InterPro" id="IPR050704">
    <property type="entry name" value="Peptidase_C85-like"/>
</dbReference>
<dbReference type="GO" id="GO:0004843">
    <property type="term" value="F:cysteine-type deubiquitinase activity"/>
    <property type="evidence" value="ECO:0007669"/>
    <property type="project" value="TreeGrafter"/>
</dbReference>
<reference evidence="5" key="3">
    <citation type="submission" date="2020-05" db="UniProtKB">
        <authorList>
            <consortium name="EnsemblMetazoa"/>
        </authorList>
    </citation>
    <scope>IDENTIFICATION</scope>
    <source>
        <strain evidence="5">Jacobina</strain>
    </source>
</reference>
<dbReference type="EnsemblMetazoa" id="LLOJ001049-RA">
    <property type="protein sequence ID" value="LLOJ001049-PA"/>
    <property type="gene ID" value="LLOJ001049"/>
</dbReference>
<name>A0A1B0GH74_LUTLO</name>
<dbReference type="EMBL" id="AJWK01004019">
    <property type="status" value="NOT_ANNOTATED_CDS"/>
    <property type="molecule type" value="Genomic_DNA"/>
</dbReference>
<feature type="region of interest" description="Disordered" evidence="2">
    <location>
        <begin position="1"/>
        <end position="21"/>
    </location>
</feature>
<proteinExistence type="predicted"/>
<reference evidence="4" key="2">
    <citation type="journal article" date="2020" name="BMC">
        <title>Leishmania infection induces a limited differential gene expression in the sand fly midgut.</title>
        <authorList>
            <person name="Coutinho-Abreu I.V."/>
            <person name="Serafim T.D."/>
            <person name="Meneses C."/>
            <person name="Kamhawi S."/>
            <person name="Oliveira F."/>
            <person name="Valenzuela J.G."/>
        </authorList>
    </citation>
    <scope>NUCLEOTIDE SEQUENCE</scope>
    <source>
        <strain evidence="4">Jacobina</strain>
        <tissue evidence="4">Midgut</tissue>
    </source>
</reference>
<feature type="compositionally biased region" description="Basic residues" evidence="2">
    <location>
        <begin position="90"/>
        <end position="100"/>
    </location>
</feature>
<evidence type="ECO:0000259" key="3">
    <source>
        <dbReference type="PROSITE" id="PS50802"/>
    </source>
</evidence>
<organism evidence="5 6">
    <name type="scientific">Lutzomyia longipalpis</name>
    <name type="common">Sand fly</name>
    <dbReference type="NCBI Taxonomy" id="7200"/>
    <lineage>
        <taxon>Eukaryota</taxon>
        <taxon>Metazoa</taxon>
        <taxon>Ecdysozoa</taxon>
        <taxon>Arthropoda</taxon>
        <taxon>Hexapoda</taxon>
        <taxon>Insecta</taxon>
        <taxon>Pterygota</taxon>
        <taxon>Neoptera</taxon>
        <taxon>Endopterygota</taxon>
        <taxon>Diptera</taxon>
        <taxon>Nematocera</taxon>
        <taxon>Psychodoidea</taxon>
        <taxon>Psychodidae</taxon>
        <taxon>Lutzomyia</taxon>
        <taxon>Lutzomyia</taxon>
    </lineage>
</organism>
<dbReference type="GO" id="GO:0016579">
    <property type="term" value="P:protein deubiquitination"/>
    <property type="evidence" value="ECO:0007669"/>
    <property type="project" value="TreeGrafter"/>
</dbReference>
<keyword evidence="6" id="KW-1185">Reference proteome</keyword>
<dbReference type="GO" id="GO:0006508">
    <property type="term" value="P:proteolysis"/>
    <property type="evidence" value="ECO:0007669"/>
    <property type="project" value="UniProtKB-KW"/>
</dbReference>
<dbReference type="EMBL" id="GITU01006365">
    <property type="protein sequence ID" value="MBC1175068.1"/>
    <property type="molecule type" value="Transcribed_RNA"/>
</dbReference>
<dbReference type="PANTHER" id="PTHR12419">
    <property type="entry name" value="OTU DOMAIN CONTAINING PROTEIN"/>
    <property type="match status" value="1"/>
</dbReference>
<dbReference type="PROSITE" id="PS50802">
    <property type="entry name" value="OTU"/>
    <property type="match status" value="1"/>
</dbReference>
<dbReference type="CDD" id="cd22761">
    <property type="entry name" value="OTU_OTUD6"/>
    <property type="match status" value="1"/>
</dbReference>
<evidence type="ECO:0000313" key="6">
    <source>
        <dbReference type="Proteomes" id="UP000092461"/>
    </source>
</evidence>
<reference evidence="6" key="1">
    <citation type="submission" date="2012-05" db="EMBL/GenBank/DDBJ databases">
        <title>Whole Genome Assembly of Lutzomyia longipalpis.</title>
        <authorList>
            <person name="Richards S."/>
            <person name="Qu C."/>
            <person name="Dillon R."/>
            <person name="Worley K."/>
            <person name="Scherer S."/>
            <person name="Batterton M."/>
            <person name="Taylor A."/>
            <person name="Hawes A."/>
            <person name="Hernandez B."/>
            <person name="Kovar C."/>
            <person name="Mandapat C."/>
            <person name="Pham C."/>
            <person name="Qu C."/>
            <person name="Jing C."/>
            <person name="Bess C."/>
            <person name="Bandaranaike D."/>
            <person name="Ngo D."/>
            <person name="Ongeri F."/>
            <person name="Arias F."/>
            <person name="Lara F."/>
            <person name="Weissenberger G."/>
            <person name="Kamau G."/>
            <person name="Han H."/>
            <person name="Shen H."/>
            <person name="Dinh H."/>
            <person name="Khalil I."/>
            <person name="Jones J."/>
            <person name="Shafer J."/>
            <person name="Jayaseelan J."/>
            <person name="Quiroz J."/>
            <person name="Blankenburg K."/>
            <person name="Nguyen L."/>
            <person name="Jackson L."/>
            <person name="Francisco L."/>
            <person name="Tang L.-Y."/>
            <person name="Pu L.-L."/>
            <person name="Perales L."/>
            <person name="Lorensuhewa L."/>
            <person name="Munidasa M."/>
            <person name="Coyle M."/>
            <person name="Taylor M."/>
            <person name="Puazo M."/>
            <person name="Firestine M."/>
            <person name="Scheel M."/>
            <person name="Javaid M."/>
            <person name="Wang M."/>
            <person name="Li M."/>
            <person name="Tabassum N."/>
            <person name="Saada N."/>
            <person name="Osuji N."/>
            <person name="Aqrawi P."/>
            <person name="Fu Q."/>
            <person name="Thornton R."/>
            <person name="Raj R."/>
            <person name="Goodspeed R."/>
            <person name="Mata R."/>
            <person name="Najjar R."/>
            <person name="Gubbala S."/>
            <person name="Lee S."/>
            <person name="Denson S."/>
            <person name="Patil S."/>
            <person name="Macmil S."/>
            <person name="Qi S."/>
            <person name="Matskevitch T."/>
            <person name="Palculict T."/>
            <person name="Mathew T."/>
            <person name="Vee V."/>
            <person name="Velamala V."/>
            <person name="Korchina V."/>
            <person name="Cai W."/>
            <person name="Liu W."/>
            <person name="Dai W."/>
            <person name="Zou X."/>
            <person name="Zhu Y."/>
            <person name="Zhang Y."/>
            <person name="Wu Y.-Q."/>
            <person name="Xin Y."/>
            <person name="Nazarath L."/>
            <person name="Kovar C."/>
            <person name="Han Y."/>
            <person name="Muzny D."/>
            <person name="Gibbs R."/>
        </authorList>
    </citation>
    <scope>NUCLEOTIDE SEQUENCE [LARGE SCALE GENOMIC DNA]</scope>
    <source>
        <strain evidence="6">Jacobina</strain>
    </source>
</reference>
<dbReference type="PANTHER" id="PTHR12419:SF10">
    <property type="entry name" value="DEUBIQUITINASE OTUD6B"/>
    <property type="match status" value="1"/>
</dbReference>
<accession>A0A1B0GH74</accession>
<feature type="region of interest" description="Disordered" evidence="2">
    <location>
        <begin position="48"/>
        <end position="106"/>
    </location>
</feature>
<dbReference type="AlphaFoldDB" id="A0A1B0GH74"/>
<dbReference type="InterPro" id="IPR049772">
    <property type="entry name" value="OTU_OTUD6"/>
</dbReference>
<protein>
    <submittedName>
        <fullName evidence="4">Putative otu ovarian tumor-like cysteine protease</fullName>
    </submittedName>
</protein>
<evidence type="ECO:0000256" key="1">
    <source>
        <dbReference type="ARBA" id="ARBA00022801"/>
    </source>
</evidence>
<dbReference type="Proteomes" id="UP000092461">
    <property type="component" value="Unassembled WGS sequence"/>
</dbReference>
<dbReference type="Pfam" id="PF02338">
    <property type="entry name" value="OTU"/>
    <property type="match status" value="1"/>
</dbReference>
<dbReference type="Gene3D" id="3.90.70.80">
    <property type="match status" value="1"/>
</dbReference>
<feature type="compositionally biased region" description="Basic and acidic residues" evidence="2">
    <location>
        <begin position="48"/>
        <end position="89"/>
    </location>
</feature>
<keyword evidence="1" id="KW-0378">Hydrolase</keyword>
<evidence type="ECO:0000256" key="2">
    <source>
        <dbReference type="SAM" id="MobiDB-lite"/>
    </source>
</evidence>
<evidence type="ECO:0000313" key="5">
    <source>
        <dbReference type="EnsemblMetazoa" id="LLOJ001049-PA"/>
    </source>
</evidence>
<sequence length="290" mass="33341">MGDSEDNDIQARHRKERKEVQAKIQELKKAAKSDKKKKKEILEEIVRLESELEKKHSDELNTLNRERKESESTVDGDHGEHEDEPERKNRTSKAQKRREKKEKEEREREAMILAAEALNINSARQKEYLAILQLLQARQLAMHEIPSDGNCLYNAVNHQLLVTGRKAVDITRLRFMTADYILDNKDTLSLYMTNPETNNPLTDAEFTKYCESVRNTAAWGGQIEIKALSHTLKVPIEVIQAEGPPTVQGDTEFQGPNLILTYHRHMYSLGEHFNSTKTAPEQPDDPSEEN</sequence>
<dbReference type="InterPro" id="IPR038765">
    <property type="entry name" value="Papain-like_cys_pep_sf"/>
</dbReference>
<dbReference type="InterPro" id="IPR003323">
    <property type="entry name" value="OTU_dom"/>
</dbReference>
<evidence type="ECO:0000313" key="4">
    <source>
        <dbReference type="EMBL" id="MBC1175068.1"/>
    </source>
</evidence>